<dbReference type="GO" id="GO:0015643">
    <property type="term" value="F:toxic substance binding"/>
    <property type="evidence" value="ECO:0007669"/>
    <property type="project" value="InterPro"/>
</dbReference>
<dbReference type="Pfam" id="PF04221">
    <property type="entry name" value="RelB"/>
    <property type="match status" value="1"/>
</dbReference>
<dbReference type="GO" id="GO:0006351">
    <property type="term" value="P:DNA-templated transcription"/>
    <property type="evidence" value="ECO:0007669"/>
    <property type="project" value="TreeGrafter"/>
</dbReference>
<dbReference type="EMBL" id="CAADFL010000687">
    <property type="protein sequence ID" value="VFK20326.1"/>
    <property type="molecule type" value="Genomic_DNA"/>
</dbReference>
<name>A0A450WTD1_9GAMM</name>
<reference evidence="5" key="1">
    <citation type="submission" date="2019-02" db="EMBL/GenBank/DDBJ databases">
        <authorList>
            <person name="Gruber-Vodicka R. H."/>
            <person name="Seah K. B. B."/>
        </authorList>
    </citation>
    <scope>NUCLEOTIDE SEQUENCE</scope>
    <source>
        <strain evidence="4">BECK_BZ163</strain>
        <strain evidence="5">BECK_BZ164</strain>
        <strain evidence="3">BECK_BZ165</strain>
    </source>
</reference>
<evidence type="ECO:0000256" key="1">
    <source>
        <dbReference type="ARBA" id="ARBA00010562"/>
    </source>
</evidence>
<dbReference type="AlphaFoldDB" id="A0A450WTD1"/>
<dbReference type="PANTHER" id="PTHR38781:SF1">
    <property type="entry name" value="ANTITOXIN DINJ-RELATED"/>
    <property type="match status" value="1"/>
</dbReference>
<dbReference type="PANTHER" id="PTHR38781">
    <property type="entry name" value="ANTITOXIN DINJ-RELATED"/>
    <property type="match status" value="1"/>
</dbReference>
<dbReference type="GO" id="GO:0006355">
    <property type="term" value="P:regulation of DNA-templated transcription"/>
    <property type="evidence" value="ECO:0007669"/>
    <property type="project" value="InterPro"/>
</dbReference>
<dbReference type="EMBL" id="CAADFA010000332">
    <property type="protein sequence ID" value="VFJ63002.1"/>
    <property type="molecule type" value="Genomic_DNA"/>
</dbReference>
<sequence>MNKTAMVRARLAPDLKERAEGVFQHLGLNATQAITMFYRQVELRGGLPFDVVIPTPATKRTFEASEAGRDVIVCEDADDMFRKLGI</sequence>
<dbReference type="NCBIfam" id="TIGR02384">
    <property type="entry name" value="RelB_DinJ"/>
    <property type="match status" value="1"/>
</dbReference>
<evidence type="ECO:0000313" key="3">
    <source>
        <dbReference type="EMBL" id="VFJ63002.1"/>
    </source>
</evidence>
<dbReference type="Gene3D" id="1.10.1220.10">
    <property type="entry name" value="Met repressor-like"/>
    <property type="match status" value="1"/>
</dbReference>
<dbReference type="GO" id="GO:0000987">
    <property type="term" value="F:cis-regulatory region sequence-specific DNA binding"/>
    <property type="evidence" value="ECO:0007669"/>
    <property type="project" value="InterPro"/>
</dbReference>
<comment type="similarity">
    <text evidence="1">Belongs to the RelB/DinJ antitoxin family.</text>
</comment>
<keyword evidence="2" id="KW-1277">Toxin-antitoxin system</keyword>
<evidence type="ECO:0000313" key="5">
    <source>
        <dbReference type="EMBL" id="VFK20326.1"/>
    </source>
</evidence>
<dbReference type="InterPro" id="IPR026262">
    <property type="entry name" value="DinJ"/>
</dbReference>
<dbReference type="InterPro" id="IPR007337">
    <property type="entry name" value="RelB/DinJ"/>
</dbReference>
<dbReference type="EMBL" id="CAADEZ010000728">
    <property type="protein sequence ID" value="VFJ73522.1"/>
    <property type="molecule type" value="Genomic_DNA"/>
</dbReference>
<dbReference type="PIRSF" id="PIRSF003108">
    <property type="entry name" value="DinJ"/>
    <property type="match status" value="1"/>
</dbReference>
<evidence type="ECO:0000313" key="4">
    <source>
        <dbReference type="EMBL" id="VFJ73522.1"/>
    </source>
</evidence>
<dbReference type="GO" id="GO:0044010">
    <property type="term" value="P:single-species biofilm formation"/>
    <property type="evidence" value="ECO:0007669"/>
    <property type="project" value="InterPro"/>
</dbReference>
<evidence type="ECO:0000256" key="2">
    <source>
        <dbReference type="ARBA" id="ARBA00022649"/>
    </source>
</evidence>
<proteinExistence type="inferred from homology"/>
<accession>A0A450WTD1</accession>
<organism evidence="5">
    <name type="scientific">Candidatus Kentrum sp. FM</name>
    <dbReference type="NCBI Taxonomy" id="2126340"/>
    <lineage>
        <taxon>Bacteria</taxon>
        <taxon>Pseudomonadati</taxon>
        <taxon>Pseudomonadota</taxon>
        <taxon>Gammaproteobacteria</taxon>
        <taxon>Candidatus Kentrum</taxon>
    </lineage>
</organism>
<gene>
    <name evidence="4" type="ORF">BECKFM1743A_GA0114220_107281</name>
    <name evidence="5" type="ORF">BECKFM1743B_GA0114221_106871</name>
    <name evidence="3" type="ORF">BECKFM1743C_GA0114222_103325</name>
</gene>
<protein>
    <submittedName>
        <fullName evidence="5">DNA-damage-inducible protein J</fullName>
    </submittedName>
</protein>
<dbReference type="InterPro" id="IPR013321">
    <property type="entry name" value="Arc_rbn_hlx_hlx"/>
</dbReference>